<dbReference type="EMBL" id="CP065647">
    <property type="protein sequence ID" value="QPR74887.1"/>
    <property type="molecule type" value="Genomic_DNA"/>
</dbReference>
<dbReference type="Proteomes" id="UP000595038">
    <property type="component" value="Chromosome"/>
</dbReference>
<sequence length="188" mass="19174">MYRENRCPYCGRCINVCCCVKTIGIPGKRGRRGQAGPQGPTGPTGATGATGTSVTENSMYASNTIGSTILVVLGGSPIPLPNNQSLDGFIANGSNTTFTVPVTGRYYLSYQINTTASLLAGSRLTLNGSPISGSIISPAVAISSYNNDVIANLQAGDNISLQLFGLVATVILLGGGSTGAALSVIRLN</sequence>
<evidence type="ECO:0000259" key="5">
    <source>
        <dbReference type="PROSITE" id="PS51379"/>
    </source>
</evidence>
<dbReference type="PANTHER" id="PTHR15427:SF33">
    <property type="entry name" value="COLLAGEN IV NC1 DOMAIN-CONTAINING PROTEIN"/>
    <property type="match status" value="1"/>
</dbReference>
<accession>A0AB37H100</accession>
<feature type="transmembrane region" description="Helical" evidence="4">
    <location>
        <begin position="163"/>
        <end position="185"/>
    </location>
</feature>
<evidence type="ECO:0000256" key="2">
    <source>
        <dbReference type="ARBA" id="ARBA00022525"/>
    </source>
</evidence>
<dbReference type="RefSeq" id="WP_111304961.1">
    <property type="nucleotide sequence ID" value="NZ_CAMFKN010000004.1"/>
</dbReference>
<keyword evidence="6" id="KW-0176">Collagen</keyword>
<keyword evidence="2" id="KW-0964">Secreted</keyword>
<dbReference type="InterPro" id="IPR008983">
    <property type="entry name" value="Tumour_necrosis_fac-like_dom"/>
</dbReference>
<proteinExistence type="predicted"/>
<comment type="subcellular location">
    <subcellularLocation>
        <location evidence="1">Secreted</location>
    </subcellularLocation>
</comment>
<feature type="domain" description="4Fe-4S ferredoxin-type" evidence="5">
    <location>
        <begin position="1"/>
        <end position="28"/>
    </location>
</feature>
<organism evidence="6 7">
    <name type="scientific">Bacillus licheniformis</name>
    <dbReference type="NCBI Taxonomy" id="1402"/>
    <lineage>
        <taxon>Bacteria</taxon>
        <taxon>Bacillati</taxon>
        <taxon>Bacillota</taxon>
        <taxon>Bacilli</taxon>
        <taxon>Bacillales</taxon>
        <taxon>Bacillaceae</taxon>
        <taxon>Bacillus</taxon>
    </lineage>
</organism>
<keyword evidence="4" id="KW-0472">Membrane</keyword>
<dbReference type="InterPro" id="IPR050392">
    <property type="entry name" value="Collagen/C1q_domain"/>
</dbReference>
<evidence type="ECO:0000256" key="1">
    <source>
        <dbReference type="ARBA" id="ARBA00004613"/>
    </source>
</evidence>
<dbReference type="InterPro" id="IPR041415">
    <property type="entry name" value="BclA_C"/>
</dbReference>
<reference evidence="6 7" key="1">
    <citation type="submission" date="2020-12" db="EMBL/GenBank/DDBJ databases">
        <title>FDA dAtabase for Regulatory Grade micrObial Sequences (FDA-ARGOS): Supporting development and validation of Infectious Disease Dx tests.</title>
        <authorList>
            <person name="Nelson B."/>
            <person name="Plummer A."/>
            <person name="Tallon L."/>
            <person name="Sadzewicz L."/>
            <person name="Zhao X."/>
            <person name="Boylan J."/>
            <person name="Ott S."/>
            <person name="Bowen H."/>
            <person name="Vavikolanu K."/>
            <person name="Mehta A."/>
            <person name="Aluvathingal J."/>
            <person name="Nadendla S."/>
            <person name="Myers T."/>
            <person name="Yan Y."/>
            <person name="Sichtig H."/>
        </authorList>
    </citation>
    <scope>NUCLEOTIDE SEQUENCE [LARGE SCALE GENOMIC DNA]</scope>
    <source>
        <strain evidence="6 7">FDAARGOS_923</strain>
    </source>
</reference>
<feature type="region of interest" description="Disordered" evidence="3">
    <location>
        <begin position="28"/>
        <end position="53"/>
    </location>
</feature>
<evidence type="ECO:0000313" key="6">
    <source>
        <dbReference type="EMBL" id="QPR74887.1"/>
    </source>
</evidence>
<keyword evidence="4" id="KW-1133">Transmembrane helix</keyword>
<dbReference type="PANTHER" id="PTHR15427">
    <property type="entry name" value="EMILIN ELASTIN MICROFIBRIL INTERFACE-LOCATED PROTEIN ELASTIN MICROFIBRIL INTERFACER"/>
    <property type="match status" value="1"/>
</dbReference>
<dbReference type="Gene3D" id="2.60.120.40">
    <property type="match status" value="1"/>
</dbReference>
<dbReference type="PROSITE" id="PS51379">
    <property type="entry name" value="4FE4S_FER_2"/>
    <property type="match status" value="1"/>
</dbReference>
<feature type="compositionally biased region" description="Low complexity" evidence="3">
    <location>
        <begin position="34"/>
        <end position="52"/>
    </location>
</feature>
<dbReference type="Pfam" id="PF18573">
    <property type="entry name" value="BclA_C"/>
    <property type="match status" value="1"/>
</dbReference>
<evidence type="ECO:0000256" key="4">
    <source>
        <dbReference type="SAM" id="Phobius"/>
    </source>
</evidence>
<dbReference type="Gene3D" id="1.20.5.320">
    <property type="entry name" value="6-Phosphogluconate Dehydrogenase, domain 3"/>
    <property type="match status" value="1"/>
</dbReference>
<keyword evidence="4" id="KW-0812">Transmembrane</keyword>
<dbReference type="SUPFAM" id="SSF49842">
    <property type="entry name" value="TNF-like"/>
    <property type="match status" value="1"/>
</dbReference>
<gene>
    <name evidence="6" type="ORF">I6G80_11850</name>
</gene>
<evidence type="ECO:0000256" key="3">
    <source>
        <dbReference type="SAM" id="MobiDB-lite"/>
    </source>
</evidence>
<dbReference type="AlphaFoldDB" id="A0AB37H100"/>
<dbReference type="InterPro" id="IPR017896">
    <property type="entry name" value="4Fe4S_Fe-S-bd"/>
</dbReference>
<evidence type="ECO:0000313" key="7">
    <source>
        <dbReference type="Proteomes" id="UP000595038"/>
    </source>
</evidence>
<protein>
    <submittedName>
        <fullName evidence="6">Collagen-like protein</fullName>
    </submittedName>
</protein>
<name>A0AB37H100_BACLI</name>